<evidence type="ECO:0000256" key="4">
    <source>
        <dbReference type="ARBA" id="ARBA00011738"/>
    </source>
</evidence>
<comment type="caution">
    <text evidence="14">The sequence shown here is derived from an EMBL/GenBank/DDBJ whole genome shotgun (WGS) entry which is preliminary data.</text>
</comment>
<keyword evidence="7" id="KW-0093">Biotin biosynthesis</keyword>
<evidence type="ECO:0000256" key="3">
    <source>
        <dbReference type="ARBA" id="ARBA00010008"/>
    </source>
</evidence>
<dbReference type="OrthoDB" id="9807157at2"/>
<comment type="catalytic activity">
    <reaction evidence="11">
        <text>6-carboxyhexanoyl-[ACP] + L-alanine + H(+) = (8S)-8-amino-7-oxononanoate + holo-[ACP] + CO2</text>
        <dbReference type="Rhea" id="RHEA:42288"/>
        <dbReference type="Rhea" id="RHEA-COMP:9685"/>
        <dbReference type="Rhea" id="RHEA-COMP:9955"/>
        <dbReference type="ChEBI" id="CHEBI:15378"/>
        <dbReference type="ChEBI" id="CHEBI:16526"/>
        <dbReference type="ChEBI" id="CHEBI:57972"/>
        <dbReference type="ChEBI" id="CHEBI:64479"/>
        <dbReference type="ChEBI" id="CHEBI:78846"/>
        <dbReference type="ChEBI" id="CHEBI:149468"/>
        <dbReference type="EC" id="2.3.1.47"/>
    </reaction>
</comment>
<keyword evidence="8 12" id="KW-0663">Pyridoxal phosphate</keyword>
<dbReference type="InterPro" id="IPR001917">
    <property type="entry name" value="Aminotrans_II_pyridoxalP_BS"/>
</dbReference>
<protein>
    <recommendedName>
        <fullName evidence="5">8-amino-7-oxononanoate synthase</fullName>
        <ecNumber evidence="5">2.3.1.47</ecNumber>
    </recommendedName>
    <alternativeName>
        <fullName evidence="9">7-keto-8-amino-pelargonic acid synthase</fullName>
    </alternativeName>
    <alternativeName>
        <fullName evidence="10">8-amino-7-ketopelargonate synthase</fullName>
    </alternativeName>
</protein>
<dbReference type="InterPro" id="IPR004839">
    <property type="entry name" value="Aminotransferase_I/II_large"/>
</dbReference>
<sequence length="373" mass="38311">MSRFTDWLAERAAAREEAGLTRRLFASDTAGPMIDLAGNDYLGLSRHPRVVAGAVAAAERYGAGAGASRLVTGTLTVHERLERDLAAFTGFPTALVLSTGYHANLAAVSALADAETLIVSDAHVHASMIDACRLSRGQVAVAPHNDVAAVERFLAARTQPRAIVLVETIYSVLGDAAPVEELAAVCARHDAVLVADEAHALGVCGSGGRGLLHEAGLSGQDHVVATLTLSKSLGAQGGAVLATAAVRDHLVNTARPFIYDTGLAPAAAGAASVALRVVREEPERVERVRAVARALAKGGGVPEADGAVLAVAMPGPREAVAAVAAAAEQGVRIGCFRPPSTPDGISRLRLTAHAHLGDEELEHAVRVLEGLVG</sequence>
<dbReference type="Gene3D" id="3.40.640.10">
    <property type="entry name" value="Type I PLP-dependent aspartate aminotransferase-like (Major domain)"/>
    <property type="match status" value="1"/>
</dbReference>
<dbReference type="InterPro" id="IPR050087">
    <property type="entry name" value="AON_synthase_class-II"/>
</dbReference>
<name>A0A3N0GP58_9ACTN</name>
<keyword evidence="15" id="KW-1185">Reference proteome</keyword>
<reference evidence="14 15" key="1">
    <citation type="submission" date="2018-11" db="EMBL/GenBank/DDBJ databases">
        <authorList>
            <person name="Li F."/>
        </authorList>
    </citation>
    <scope>NUCLEOTIDE SEQUENCE [LARGE SCALE GENOMIC DNA]</scope>
    <source>
        <strain evidence="14 15">Gsoil 818</strain>
    </source>
</reference>
<dbReference type="RefSeq" id="WP_123223671.1">
    <property type="nucleotide sequence ID" value="NZ_RJSF01000040.1"/>
</dbReference>
<evidence type="ECO:0000256" key="7">
    <source>
        <dbReference type="ARBA" id="ARBA00022756"/>
    </source>
</evidence>
<feature type="domain" description="Aminotransferase class I/classII large" evidence="13">
    <location>
        <begin position="33"/>
        <end position="368"/>
    </location>
</feature>
<evidence type="ECO:0000256" key="10">
    <source>
        <dbReference type="ARBA" id="ARBA00033381"/>
    </source>
</evidence>
<accession>A0A3N0GP58</accession>
<dbReference type="Proteomes" id="UP000279994">
    <property type="component" value="Unassembled WGS sequence"/>
</dbReference>
<dbReference type="SUPFAM" id="SSF53383">
    <property type="entry name" value="PLP-dependent transferases"/>
    <property type="match status" value="1"/>
</dbReference>
<dbReference type="PANTHER" id="PTHR13693">
    <property type="entry name" value="CLASS II AMINOTRANSFERASE/8-AMINO-7-OXONONANOATE SYNTHASE"/>
    <property type="match status" value="1"/>
</dbReference>
<dbReference type="EC" id="2.3.1.47" evidence="5"/>
<evidence type="ECO:0000256" key="6">
    <source>
        <dbReference type="ARBA" id="ARBA00022679"/>
    </source>
</evidence>
<evidence type="ECO:0000313" key="15">
    <source>
        <dbReference type="Proteomes" id="UP000279994"/>
    </source>
</evidence>
<keyword evidence="6" id="KW-0808">Transferase</keyword>
<evidence type="ECO:0000259" key="13">
    <source>
        <dbReference type="Pfam" id="PF00155"/>
    </source>
</evidence>
<proteinExistence type="inferred from homology"/>
<dbReference type="InterPro" id="IPR015424">
    <property type="entry name" value="PyrdxlP-dep_Trfase"/>
</dbReference>
<evidence type="ECO:0000256" key="1">
    <source>
        <dbReference type="ARBA" id="ARBA00001933"/>
    </source>
</evidence>
<dbReference type="InterPro" id="IPR015421">
    <property type="entry name" value="PyrdxlP-dep_Trfase_major"/>
</dbReference>
<gene>
    <name evidence="14" type="ORF">EFL26_15195</name>
</gene>
<dbReference type="AlphaFoldDB" id="A0A3N0GP58"/>
<evidence type="ECO:0000256" key="8">
    <source>
        <dbReference type="ARBA" id="ARBA00022898"/>
    </source>
</evidence>
<comment type="pathway">
    <text evidence="2">Cofactor biosynthesis; biotin biosynthesis.</text>
</comment>
<evidence type="ECO:0000313" key="14">
    <source>
        <dbReference type="EMBL" id="RNM14263.1"/>
    </source>
</evidence>
<comment type="similarity">
    <text evidence="3">Belongs to the class-II pyridoxal-phosphate-dependent aminotransferase family. BioF subfamily.</text>
</comment>
<dbReference type="Gene3D" id="3.90.1150.10">
    <property type="entry name" value="Aspartate Aminotransferase, domain 1"/>
    <property type="match status" value="1"/>
</dbReference>
<dbReference type="GO" id="GO:0030170">
    <property type="term" value="F:pyridoxal phosphate binding"/>
    <property type="evidence" value="ECO:0007669"/>
    <property type="project" value="InterPro"/>
</dbReference>
<evidence type="ECO:0000256" key="9">
    <source>
        <dbReference type="ARBA" id="ARBA00032610"/>
    </source>
</evidence>
<comment type="subunit">
    <text evidence="4">Homodimer.</text>
</comment>
<dbReference type="PROSITE" id="PS00599">
    <property type="entry name" value="AA_TRANSFER_CLASS_2"/>
    <property type="match status" value="1"/>
</dbReference>
<comment type="cofactor">
    <cofactor evidence="1 12">
        <name>pyridoxal 5'-phosphate</name>
        <dbReference type="ChEBI" id="CHEBI:597326"/>
    </cofactor>
</comment>
<dbReference type="GO" id="GO:0008710">
    <property type="term" value="F:8-amino-7-oxononanoate synthase activity"/>
    <property type="evidence" value="ECO:0007669"/>
    <property type="project" value="UniProtKB-EC"/>
</dbReference>
<evidence type="ECO:0000256" key="2">
    <source>
        <dbReference type="ARBA" id="ARBA00004746"/>
    </source>
</evidence>
<dbReference type="EMBL" id="RJSF01000040">
    <property type="protein sequence ID" value="RNM14263.1"/>
    <property type="molecule type" value="Genomic_DNA"/>
</dbReference>
<dbReference type="InterPro" id="IPR015422">
    <property type="entry name" value="PyrdxlP-dep_Trfase_small"/>
</dbReference>
<evidence type="ECO:0000256" key="11">
    <source>
        <dbReference type="ARBA" id="ARBA00047715"/>
    </source>
</evidence>
<dbReference type="Pfam" id="PF00155">
    <property type="entry name" value="Aminotran_1_2"/>
    <property type="match status" value="1"/>
</dbReference>
<evidence type="ECO:0000256" key="12">
    <source>
        <dbReference type="RuleBase" id="RU003693"/>
    </source>
</evidence>
<dbReference type="PANTHER" id="PTHR13693:SF100">
    <property type="entry name" value="8-AMINO-7-OXONONANOATE SYNTHASE"/>
    <property type="match status" value="1"/>
</dbReference>
<organism evidence="14 15">
    <name type="scientific">Nocardioides pocheonensis</name>
    <dbReference type="NCBI Taxonomy" id="661485"/>
    <lineage>
        <taxon>Bacteria</taxon>
        <taxon>Bacillati</taxon>
        <taxon>Actinomycetota</taxon>
        <taxon>Actinomycetes</taxon>
        <taxon>Propionibacteriales</taxon>
        <taxon>Nocardioidaceae</taxon>
        <taxon>Nocardioides</taxon>
    </lineage>
</organism>
<dbReference type="GO" id="GO:0009102">
    <property type="term" value="P:biotin biosynthetic process"/>
    <property type="evidence" value="ECO:0007669"/>
    <property type="project" value="UniProtKB-KW"/>
</dbReference>
<evidence type="ECO:0000256" key="5">
    <source>
        <dbReference type="ARBA" id="ARBA00013187"/>
    </source>
</evidence>